<comment type="catalytic activity">
    <reaction evidence="6">
        <text>2 cob(II)yrinate a,c diamide + reduced [electron-transfer flavoprotein] + 2 ATP = 2 adenosylcob(III)yrinate a,c-diamide + 2 triphosphate + oxidized [electron-transfer flavoprotein] + 3 H(+)</text>
        <dbReference type="Rhea" id="RHEA:11528"/>
        <dbReference type="Rhea" id="RHEA-COMP:10685"/>
        <dbReference type="Rhea" id="RHEA-COMP:10686"/>
        <dbReference type="ChEBI" id="CHEBI:15378"/>
        <dbReference type="ChEBI" id="CHEBI:18036"/>
        <dbReference type="ChEBI" id="CHEBI:30616"/>
        <dbReference type="ChEBI" id="CHEBI:57692"/>
        <dbReference type="ChEBI" id="CHEBI:58307"/>
        <dbReference type="ChEBI" id="CHEBI:58503"/>
        <dbReference type="ChEBI" id="CHEBI:58537"/>
        <dbReference type="EC" id="2.5.1.17"/>
    </reaction>
</comment>
<evidence type="ECO:0000256" key="5">
    <source>
        <dbReference type="ARBA" id="ARBA00022840"/>
    </source>
</evidence>
<keyword evidence="3 6" id="KW-0808">Transferase</keyword>
<dbReference type="Proteomes" id="UP000176299">
    <property type="component" value="Unassembled WGS sequence"/>
</dbReference>
<evidence type="ECO:0000313" key="9">
    <source>
        <dbReference type="Proteomes" id="UP000176299"/>
    </source>
</evidence>
<comment type="caution">
    <text evidence="8">The sequence shown here is derived from an EMBL/GenBank/DDBJ whole genome shotgun (WGS) entry which is preliminary data.</text>
</comment>
<accession>A0A1G1W064</accession>
<dbReference type="Gene3D" id="1.20.1200.10">
    <property type="entry name" value="Cobalamin adenosyltransferase-like"/>
    <property type="match status" value="1"/>
</dbReference>
<dbReference type="PANTHER" id="PTHR12213">
    <property type="entry name" value="CORRINOID ADENOSYLTRANSFERASE"/>
    <property type="match status" value="1"/>
</dbReference>
<organism evidence="8 9">
    <name type="scientific">Candidatus Woykebacteria bacterium GWA1_44_8</name>
    <dbReference type="NCBI Taxonomy" id="1802591"/>
    <lineage>
        <taxon>Bacteria</taxon>
        <taxon>Candidatus Woykeibacteriota</taxon>
    </lineage>
</organism>
<gene>
    <name evidence="8" type="ORF">A2113_02925</name>
</gene>
<evidence type="ECO:0000313" key="8">
    <source>
        <dbReference type="EMBL" id="OGY21058.1"/>
    </source>
</evidence>
<dbReference type="SUPFAM" id="SSF89028">
    <property type="entry name" value="Cobalamin adenosyltransferase-like"/>
    <property type="match status" value="1"/>
</dbReference>
<keyword evidence="6" id="KW-0169">Cobalamin biosynthesis</keyword>
<feature type="domain" description="Cobalamin adenosyltransferase-like" evidence="7">
    <location>
        <begin position="9"/>
        <end position="170"/>
    </location>
</feature>
<sequence length="184" mass="20885">MTNPPKSKIYTRVGDKGETTLVSGIKVRKDHPRAAAYGSVDELNSSLGVSNLFIKDQKIRKTLQNIQNELFNIGAELADPRRVKKMKLEKSSIEELERFIDQHDAKLSPLHTFILPAGEKSTTFLQLARAVCRRAEREVVSLARKEKINPNIIAYLNRLSDLLFVLARYLNKGSGKKEILWKKV</sequence>
<evidence type="ECO:0000256" key="4">
    <source>
        <dbReference type="ARBA" id="ARBA00022741"/>
    </source>
</evidence>
<keyword evidence="5 6" id="KW-0067">ATP-binding</keyword>
<dbReference type="AlphaFoldDB" id="A0A1G1W064"/>
<comment type="subunit">
    <text evidence="2">Homotrimer.</text>
</comment>
<evidence type="ECO:0000256" key="1">
    <source>
        <dbReference type="ARBA" id="ARBA00007487"/>
    </source>
</evidence>
<dbReference type="EMBL" id="MHCN01000018">
    <property type="protein sequence ID" value="OGY21058.1"/>
    <property type="molecule type" value="Genomic_DNA"/>
</dbReference>
<dbReference type="GO" id="GO:0008817">
    <property type="term" value="F:corrinoid adenosyltransferase activity"/>
    <property type="evidence" value="ECO:0007669"/>
    <property type="project" value="UniProtKB-UniRule"/>
</dbReference>
<dbReference type="EC" id="2.5.1.17" evidence="6"/>
<comment type="pathway">
    <text evidence="6">Cofactor biosynthesis; adenosylcobalamin biosynthesis; adenosylcobalamin from cob(II)yrinate a,c-diamide: step 2/7.</text>
</comment>
<proteinExistence type="inferred from homology"/>
<dbReference type="GO" id="GO:0009236">
    <property type="term" value="P:cobalamin biosynthetic process"/>
    <property type="evidence" value="ECO:0007669"/>
    <property type="project" value="UniProtKB-UniRule"/>
</dbReference>
<dbReference type="UniPathway" id="UPA00148">
    <property type="reaction ID" value="UER00233"/>
</dbReference>
<dbReference type="FunFam" id="1.20.1200.10:FF:000001">
    <property type="entry name" value="Cob(I)yrinic acid a,c-diamide adenosyltransferase"/>
    <property type="match status" value="1"/>
</dbReference>
<comment type="similarity">
    <text evidence="1 6">Belongs to the Cob(I)alamin adenosyltransferase family.</text>
</comment>
<dbReference type="GO" id="GO:0005524">
    <property type="term" value="F:ATP binding"/>
    <property type="evidence" value="ECO:0007669"/>
    <property type="project" value="UniProtKB-UniRule"/>
</dbReference>
<dbReference type="InterPro" id="IPR029499">
    <property type="entry name" value="PduO-typ"/>
</dbReference>
<dbReference type="STRING" id="1802591.A2113_02925"/>
<name>A0A1G1W064_9BACT</name>
<comment type="catalytic activity">
    <reaction evidence="6">
        <text>2 cob(II)alamin + reduced [electron-transfer flavoprotein] + 2 ATP = 2 adenosylcob(III)alamin + 2 triphosphate + oxidized [electron-transfer flavoprotein] + 3 H(+)</text>
        <dbReference type="Rhea" id="RHEA:28671"/>
        <dbReference type="Rhea" id="RHEA-COMP:10685"/>
        <dbReference type="Rhea" id="RHEA-COMP:10686"/>
        <dbReference type="ChEBI" id="CHEBI:15378"/>
        <dbReference type="ChEBI" id="CHEBI:16304"/>
        <dbReference type="ChEBI" id="CHEBI:18036"/>
        <dbReference type="ChEBI" id="CHEBI:18408"/>
        <dbReference type="ChEBI" id="CHEBI:30616"/>
        <dbReference type="ChEBI" id="CHEBI:57692"/>
        <dbReference type="ChEBI" id="CHEBI:58307"/>
        <dbReference type="EC" id="2.5.1.17"/>
    </reaction>
</comment>
<evidence type="ECO:0000256" key="2">
    <source>
        <dbReference type="ARBA" id="ARBA00011233"/>
    </source>
</evidence>
<dbReference type="InterPro" id="IPR016030">
    <property type="entry name" value="CblAdoTrfase-like"/>
</dbReference>
<evidence type="ECO:0000259" key="7">
    <source>
        <dbReference type="Pfam" id="PF01923"/>
    </source>
</evidence>
<keyword evidence="4 6" id="KW-0547">Nucleotide-binding</keyword>
<dbReference type="PANTHER" id="PTHR12213:SF0">
    <property type="entry name" value="CORRINOID ADENOSYLTRANSFERASE MMAB"/>
    <property type="match status" value="1"/>
</dbReference>
<dbReference type="NCBIfam" id="TIGR00636">
    <property type="entry name" value="PduO_Nterm"/>
    <property type="match status" value="1"/>
</dbReference>
<evidence type="ECO:0000256" key="6">
    <source>
        <dbReference type="RuleBase" id="RU366026"/>
    </source>
</evidence>
<dbReference type="Pfam" id="PF01923">
    <property type="entry name" value="Cob_adeno_trans"/>
    <property type="match status" value="1"/>
</dbReference>
<dbReference type="InterPro" id="IPR036451">
    <property type="entry name" value="CblAdoTrfase-like_sf"/>
</dbReference>
<evidence type="ECO:0000256" key="3">
    <source>
        <dbReference type="ARBA" id="ARBA00022679"/>
    </source>
</evidence>
<protein>
    <recommendedName>
        <fullName evidence="6">Corrinoid adenosyltransferase</fullName>
        <ecNumber evidence="6">2.5.1.17</ecNumber>
    </recommendedName>
    <alternativeName>
        <fullName evidence="6">Cob(II)alamin adenosyltransferase</fullName>
    </alternativeName>
    <alternativeName>
        <fullName evidence="6">Cob(II)yrinic acid a,c-diamide adenosyltransferase</fullName>
    </alternativeName>
    <alternativeName>
        <fullName evidence="6">Cobinamide/cobalamin adenosyltransferase</fullName>
    </alternativeName>
</protein>
<reference evidence="8 9" key="1">
    <citation type="journal article" date="2016" name="Nat. Commun.">
        <title>Thousands of microbial genomes shed light on interconnected biogeochemical processes in an aquifer system.</title>
        <authorList>
            <person name="Anantharaman K."/>
            <person name="Brown C.T."/>
            <person name="Hug L.A."/>
            <person name="Sharon I."/>
            <person name="Castelle C.J."/>
            <person name="Probst A.J."/>
            <person name="Thomas B.C."/>
            <person name="Singh A."/>
            <person name="Wilkins M.J."/>
            <person name="Karaoz U."/>
            <person name="Brodie E.L."/>
            <person name="Williams K.H."/>
            <person name="Hubbard S.S."/>
            <person name="Banfield J.F."/>
        </authorList>
    </citation>
    <scope>NUCLEOTIDE SEQUENCE [LARGE SCALE GENOMIC DNA]</scope>
</reference>